<dbReference type="PANTHER" id="PTHR43302">
    <property type="entry name" value="TRANSPORTER ARSB-RELATED"/>
    <property type="match status" value="1"/>
</dbReference>
<accession>F4PSE5</accession>
<dbReference type="AlphaFoldDB" id="F4PSE5"/>
<keyword evidence="4" id="KW-1003">Cell membrane</keyword>
<dbReference type="Pfam" id="PF03600">
    <property type="entry name" value="CitMHS"/>
    <property type="match status" value="1"/>
</dbReference>
<evidence type="ECO:0000259" key="9">
    <source>
        <dbReference type="Pfam" id="PF03600"/>
    </source>
</evidence>
<keyword evidence="11" id="KW-1185">Reference proteome</keyword>
<organism evidence="10 11">
    <name type="scientific">Cavenderia fasciculata</name>
    <name type="common">Slime mold</name>
    <name type="synonym">Dictyostelium fasciculatum</name>
    <dbReference type="NCBI Taxonomy" id="261658"/>
    <lineage>
        <taxon>Eukaryota</taxon>
        <taxon>Amoebozoa</taxon>
        <taxon>Evosea</taxon>
        <taxon>Eumycetozoa</taxon>
        <taxon>Dictyostelia</taxon>
        <taxon>Acytosteliales</taxon>
        <taxon>Cavenderiaceae</taxon>
        <taxon>Cavenderia</taxon>
    </lineage>
</organism>
<feature type="transmembrane region" description="Helical" evidence="8">
    <location>
        <begin position="412"/>
        <end position="431"/>
    </location>
</feature>
<evidence type="ECO:0000313" key="11">
    <source>
        <dbReference type="Proteomes" id="UP000007797"/>
    </source>
</evidence>
<feature type="domain" description="Citrate transporter-like" evidence="9">
    <location>
        <begin position="34"/>
        <end position="463"/>
    </location>
</feature>
<comment type="subcellular location">
    <subcellularLocation>
        <location evidence="1">Cell membrane</location>
        <topology evidence="1">Multi-pass membrane protein</topology>
    </subcellularLocation>
</comment>
<feature type="transmembrane region" description="Helical" evidence="8">
    <location>
        <begin position="146"/>
        <end position="164"/>
    </location>
</feature>
<sequence length="481" mass="53620">MGKGVIDVGEAKPYFAVVIFTVSLIIICSRNFKWMPIGRAATALVGSVNIKNNTINIPAEEIGSVVNWDTLILLMSMMMLCNYMERANVWDMASKMLLYKCRSSVEFMVRVCAISASMSAVLTNDTVCVTITPIIIQACKSTNLPLFPYLMAIATSANIGSASLPVGNPQNMIIATASGVKFTLFFKVSIVSSLIGVVINTALLYLYFRKELSRHQLNSTTPAIAELYYSQDLNHKFIEMKEQEEETENIQLPTNIPIDSPSIQVLIDEQQEEEEEEMEINLNHSMNHLSNSRGSVTGIHIDNIKKNKNRIETIKDQLKYGFILIDRYKAGWISILILVGFFVGFHMGFTVMMGVSILILLERRDITEVLKSVDWELLVFFGGLFILVDGFDREFSSYAWDLVEPWVPLTPNALKIFIFTVMVMICSNILGNVPLVLALCPRFLEASAPPFTWLLLAFVSTVAGNLIVSVGVPLVVLLSNL</sequence>
<dbReference type="GO" id="GO:0015105">
    <property type="term" value="F:arsenite transmembrane transporter activity"/>
    <property type="evidence" value="ECO:0007669"/>
    <property type="project" value="InterPro"/>
</dbReference>
<dbReference type="EMBL" id="GL883010">
    <property type="protein sequence ID" value="EGG21475.1"/>
    <property type="molecule type" value="Genomic_DNA"/>
</dbReference>
<name>F4PSE5_CACFS</name>
<gene>
    <name evidence="10" type="primary">arsB</name>
    <name evidence="10" type="ORF">DFA_01361</name>
</gene>
<proteinExistence type="inferred from homology"/>
<feature type="transmembrane region" description="Helical" evidence="8">
    <location>
        <begin position="14"/>
        <end position="32"/>
    </location>
</feature>
<dbReference type="OMA" id="QNMIIAT"/>
<dbReference type="OrthoDB" id="442352at2759"/>
<evidence type="ECO:0000256" key="1">
    <source>
        <dbReference type="ARBA" id="ARBA00004651"/>
    </source>
</evidence>
<evidence type="ECO:0000313" key="10">
    <source>
        <dbReference type="EMBL" id="EGG21475.1"/>
    </source>
</evidence>
<dbReference type="STRING" id="1054147.F4PSE5"/>
<dbReference type="PRINTS" id="PR00758">
    <property type="entry name" value="ARSENICPUMP"/>
</dbReference>
<dbReference type="PANTHER" id="PTHR43302:SF5">
    <property type="entry name" value="TRANSPORTER ARSB-RELATED"/>
    <property type="match status" value="1"/>
</dbReference>
<dbReference type="KEGG" id="dfa:DFA_01361"/>
<keyword evidence="6 8" id="KW-1133">Transmembrane helix</keyword>
<keyword evidence="7 8" id="KW-0472">Membrane</keyword>
<keyword evidence="5 8" id="KW-0812">Transmembrane</keyword>
<dbReference type="RefSeq" id="XP_004359325.1">
    <property type="nucleotide sequence ID" value="XM_004359268.1"/>
</dbReference>
<evidence type="ECO:0000256" key="5">
    <source>
        <dbReference type="ARBA" id="ARBA00022692"/>
    </source>
</evidence>
<dbReference type="GeneID" id="14872847"/>
<keyword evidence="3" id="KW-0813">Transport</keyword>
<comment type="similarity">
    <text evidence="2">Belongs to the CitM (TC 2.A.11) transporter family.</text>
</comment>
<dbReference type="InterPro" id="IPR004680">
    <property type="entry name" value="Cit_transptr-like_dom"/>
</dbReference>
<dbReference type="GO" id="GO:0005886">
    <property type="term" value="C:plasma membrane"/>
    <property type="evidence" value="ECO:0007669"/>
    <property type="project" value="UniProtKB-SubCell"/>
</dbReference>
<evidence type="ECO:0000256" key="4">
    <source>
        <dbReference type="ARBA" id="ARBA00022475"/>
    </source>
</evidence>
<feature type="transmembrane region" description="Helical" evidence="8">
    <location>
        <begin position="184"/>
        <end position="208"/>
    </location>
</feature>
<feature type="transmembrane region" description="Helical" evidence="8">
    <location>
        <begin position="335"/>
        <end position="361"/>
    </location>
</feature>
<reference evidence="11" key="1">
    <citation type="journal article" date="2011" name="Genome Res.">
        <title>Phylogeny-wide analysis of social amoeba genomes highlights ancient origins for complex intercellular communication.</title>
        <authorList>
            <person name="Heidel A.J."/>
            <person name="Lawal H.M."/>
            <person name="Felder M."/>
            <person name="Schilde C."/>
            <person name="Helps N.R."/>
            <person name="Tunggal B."/>
            <person name="Rivero F."/>
            <person name="John U."/>
            <person name="Schleicher M."/>
            <person name="Eichinger L."/>
            <person name="Platzer M."/>
            <person name="Noegel A.A."/>
            <person name="Schaap P."/>
            <person name="Gloeckner G."/>
        </authorList>
    </citation>
    <scope>NUCLEOTIDE SEQUENCE [LARGE SCALE GENOMIC DNA]</scope>
    <source>
        <strain evidence="11">SH3</strain>
    </source>
</reference>
<evidence type="ECO:0000256" key="7">
    <source>
        <dbReference type="ARBA" id="ARBA00023136"/>
    </source>
</evidence>
<feature type="transmembrane region" description="Helical" evidence="8">
    <location>
        <begin position="451"/>
        <end position="478"/>
    </location>
</feature>
<evidence type="ECO:0000256" key="3">
    <source>
        <dbReference type="ARBA" id="ARBA00022448"/>
    </source>
</evidence>
<protein>
    <submittedName>
        <fullName evidence="10">Arsenite transport subunit B</fullName>
    </submittedName>
</protein>
<evidence type="ECO:0000256" key="6">
    <source>
        <dbReference type="ARBA" id="ARBA00022989"/>
    </source>
</evidence>
<evidence type="ECO:0000256" key="2">
    <source>
        <dbReference type="ARBA" id="ARBA00009843"/>
    </source>
</evidence>
<evidence type="ECO:0000256" key="8">
    <source>
        <dbReference type="SAM" id="Phobius"/>
    </source>
</evidence>
<dbReference type="InterPro" id="IPR000802">
    <property type="entry name" value="Arsenical_pump_ArsB"/>
</dbReference>
<dbReference type="Proteomes" id="UP000007797">
    <property type="component" value="Unassembled WGS sequence"/>
</dbReference>